<name>A0A8A4ZIX4_9MICO</name>
<dbReference type="PROSITE" id="PS51178">
    <property type="entry name" value="PASTA"/>
    <property type="match status" value="1"/>
</dbReference>
<reference evidence="3" key="1">
    <citation type="submission" date="2021-03" db="EMBL/GenBank/DDBJ databases">
        <title>Pengzhenrongella sicca gen. nov., sp. nov., a new member of suborder Micrococcineae isolated from High-Arctic tundra soil.</title>
        <authorList>
            <person name="Peng F."/>
        </authorList>
    </citation>
    <scope>NUCLEOTIDE SEQUENCE</scope>
    <source>
        <strain evidence="3">LRZ-2</strain>
    </source>
</reference>
<gene>
    <name evidence="3" type="ORF">J4E96_08390</name>
</gene>
<dbReference type="KEGG" id="psic:J4E96_08390"/>
<keyword evidence="1" id="KW-0812">Transmembrane</keyword>
<feature type="transmembrane region" description="Helical" evidence="1">
    <location>
        <begin position="87"/>
        <end position="107"/>
    </location>
</feature>
<keyword evidence="1" id="KW-0472">Membrane</keyword>
<evidence type="ECO:0000313" key="4">
    <source>
        <dbReference type="Proteomes" id="UP000663937"/>
    </source>
</evidence>
<sequence>MSHVLPNALNYAPAVTDPLRSNLILGAVGLLVLLGLLSVLAHRFIMQSKADAGAEAGMTRPVLAVLLVGTVLILAAASLSFKDTDTRNLLVGGVISLSSGVVAFYFASSSATEARRDLLTATGGGVSAPDVVGKTLQEAQVIISGSSVALKLPDPPPAAGATVKSQDPAAGTLVRQGSTLHLTF</sequence>
<feature type="domain" description="PASTA" evidence="2">
    <location>
        <begin position="125"/>
        <end position="184"/>
    </location>
</feature>
<dbReference type="CDD" id="cd06577">
    <property type="entry name" value="PASTA_pknB"/>
    <property type="match status" value="1"/>
</dbReference>
<keyword evidence="1" id="KW-1133">Transmembrane helix</keyword>
<dbReference type="AlphaFoldDB" id="A0A8A4ZIX4"/>
<dbReference type="RefSeq" id="WP_227425306.1">
    <property type="nucleotide sequence ID" value="NZ_CP071868.1"/>
</dbReference>
<dbReference type="Proteomes" id="UP000663937">
    <property type="component" value="Chromosome"/>
</dbReference>
<evidence type="ECO:0000259" key="2">
    <source>
        <dbReference type="PROSITE" id="PS51178"/>
    </source>
</evidence>
<dbReference type="Pfam" id="PF03793">
    <property type="entry name" value="PASTA"/>
    <property type="match status" value="1"/>
</dbReference>
<protein>
    <submittedName>
        <fullName evidence="3">PASTA domain-containing protein</fullName>
    </submittedName>
</protein>
<evidence type="ECO:0000256" key="1">
    <source>
        <dbReference type="SAM" id="Phobius"/>
    </source>
</evidence>
<accession>A0A8A4ZIX4</accession>
<proteinExistence type="predicted"/>
<dbReference type="InterPro" id="IPR005543">
    <property type="entry name" value="PASTA_dom"/>
</dbReference>
<dbReference type="EMBL" id="CP071868">
    <property type="protein sequence ID" value="QTE30929.1"/>
    <property type="molecule type" value="Genomic_DNA"/>
</dbReference>
<organism evidence="3 4">
    <name type="scientific">Pengzhenrongella sicca</name>
    <dbReference type="NCBI Taxonomy" id="2819238"/>
    <lineage>
        <taxon>Bacteria</taxon>
        <taxon>Bacillati</taxon>
        <taxon>Actinomycetota</taxon>
        <taxon>Actinomycetes</taxon>
        <taxon>Micrococcales</taxon>
        <taxon>Pengzhenrongella</taxon>
    </lineage>
</organism>
<evidence type="ECO:0000313" key="3">
    <source>
        <dbReference type="EMBL" id="QTE30929.1"/>
    </source>
</evidence>
<dbReference type="Gene3D" id="3.30.10.20">
    <property type="match status" value="1"/>
</dbReference>
<feature type="transmembrane region" description="Helical" evidence="1">
    <location>
        <begin position="62"/>
        <end position="81"/>
    </location>
</feature>
<feature type="transmembrane region" description="Helical" evidence="1">
    <location>
        <begin position="23"/>
        <end position="41"/>
    </location>
</feature>
<keyword evidence="4" id="KW-1185">Reference proteome</keyword>